<reference evidence="2 3" key="1">
    <citation type="journal article" date="2018" name="Genome Biol. Evol.">
        <title>Multiple Roots of Fruiting Body Formation in Amoebozoa.</title>
        <authorList>
            <person name="Hillmann F."/>
            <person name="Forbes G."/>
            <person name="Novohradska S."/>
            <person name="Ferling I."/>
            <person name="Riege K."/>
            <person name="Groth M."/>
            <person name="Westermann M."/>
            <person name="Marz M."/>
            <person name="Spaller T."/>
            <person name="Winckler T."/>
            <person name="Schaap P."/>
            <person name="Glockner G."/>
        </authorList>
    </citation>
    <scope>NUCLEOTIDE SEQUENCE [LARGE SCALE GENOMIC DNA]</scope>
    <source>
        <strain evidence="2 3">Jena</strain>
    </source>
</reference>
<comment type="caution">
    <text evidence="2">The sequence shown here is derived from an EMBL/GenBank/DDBJ whole genome shotgun (WGS) entry which is preliminary data.</text>
</comment>
<dbReference type="AlphaFoldDB" id="A0A2P6N7E2"/>
<organism evidence="2 3">
    <name type="scientific">Planoprotostelium fungivorum</name>
    <dbReference type="NCBI Taxonomy" id="1890364"/>
    <lineage>
        <taxon>Eukaryota</taxon>
        <taxon>Amoebozoa</taxon>
        <taxon>Evosea</taxon>
        <taxon>Variosea</taxon>
        <taxon>Cavosteliida</taxon>
        <taxon>Cavosteliaceae</taxon>
        <taxon>Planoprotostelium</taxon>
    </lineage>
</organism>
<proteinExistence type="predicted"/>
<evidence type="ECO:0000256" key="1">
    <source>
        <dbReference type="SAM" id="MobiDB-lite"/>
    </source>
</evidence>
<gene>
    <name evidence="2" type="ORF">PROFUN_12365</name>
</gene>
<accession>A0A2P6N7E2</accession>
<protein>
    <submittedName>
        <fullName evidence="2">Uncharacterized protein</fullName>
    </submittedName>
</protein>
<dbReference type="InParanoid" id="A0A2P6N7E2"/>
<sequence length="294" mass="34143">MALKEYTESHEDSKLRRGNVEEDNGRTAKRSRTDDTSVPELPNEIWTEIILFCTSLDQYLKKNKKSLRSDLALILGVLKRYRSAEESDDPYTMHLWSQIDPIVPPPPVNVLSSGFVLISIWATILFTLQQKKISVYEMDLSTENKNNDGVTSWFTETKKQGHLKQLSYDCSGKILDDITKQRAYKTEITGLRNLEHIMSFERLREASKKDNSIDPILKIVWNARSTRYIEEMYSEMEAYKVEEDLWSLSQEDIGGLEFPDYFIQLSKLGADIQRIVENTQAKKDLFHILARVHR</sequence>
<dbReference type="EMBL" id="MDYQ01000167">
    <property type="protein sequence ID" value="PRP79876.1"/>
    <property type="molecule type" value="Genomic_DNA"/>
</dbReference>
<feature type="region of interest" description="Disordered" evidence="1">
    <location>
        <begin position="1"/>
        <end position="38"/>
    </location>
</feature>
<dbReference type="Proteomes" id="UP000241769">
    <property type="component" value="Unassembled WGS sequence"/>
</dbReference>
<name>A0A2P6N7E2_9EUKA</name>
<feature type="compositionally biased region" description="Basic and acidic residues" evidence="1">
    <location>
        <begin position="1"/>
        <end position="35"/>
    </location>
</feature>
<keyword evidence="3" id="KW-1185">Reference proteome</keyword>
<evidence type="ECO:0000313" key="3">
    <source>
        <dbReference type="Proteomes" id="UP000241769"/>
    </source>
</evidence>
<evidence type="ECO:0000313" key="2">
    <source>
        <dbReference type="EMBL" id="PRP79876.1"/>
    </source>
</evidence>